<dbReference type="OrthoDB" id="271303at2759"/>
<dbReference type="GO" id="GO:0050201">
    <property type="term" value="F:fucokinase activity"/>
    <property type="evidence" value="ECO:0007669"/>
    <property type="project" value="TreeGrafter"/>
</dbReference>
<protein>
    <submittedName>
        <fullName evidence="3">Uncharacterized protein</fullName>
    </submittedName>
</protein>
<evidence type="ECO:0000313" key="3">
    <source>
        <dbReference type="EMBL" id="CAB4043376.1"/>
    </source>
</evidence>
<dbReference type="AlphaFoldDB" id="A0A7D9MAA8"/>
<sequence>MNTSPWSAIVLTCPSLEYAYAVQRELDLYQSKGKIPADALLLAIDDPKPGIGSGSATLNALLVVTEHLSARAGYTVVEAQVLKNARILILHMGHYFPFSSVGRGFTALPCMRYDSSYAAVPENFASNLENLLVTLTLI</sequence>
<dbReference type="InterPro" id="IPR052203">
    <property type="entry name" value="GHMP_Kinase-Related"/>
</dbReference>
<evidence type="ECO:0000313" key="4">
    <source>
        <dbReference type="Proteomes" id="UP001152795"/>
    </source>
</evidence>
<accession>A0A7D9MAA8</accession>
<name>A0A7D9MAA8_PARCT</name>
<gene>
    <name evidence="3" type="ORF">PACLA_8A088747</name>
</gene>
<feature type="non-terminal residue" evidence="3">
    <location>
        <position position="1"/>
    </location>
</feature>
<evidence type="ECO:0000256" key="1">
    <source>
        <dbReference type="ARBA" id="ARBA00022679"/>
    </source>
</evidence>
<dbReference type="GO" id="GO:0042352">
    <property type="term" value="P:GDP-L-fucose salvage"/>
    <property type="evidence" value="ECO:0007669"/>
    <property type="project" value="TreeGrafter"/>
</dbReference>
<proteinExistence type="predicted"/>
<keyword evidence="4" id="KW-1185">Reference proteome</keyword>
<dbReference type="Proteomes" id="UP001152795">
    <property type="component" value="Unassembled WGS sequence"/>
</dbReference>
<reference evidence="3" key="1">
    <citation type="submission" date="2020-04" db="EMBL/GenBank/DDBJ databases">
        <authorList>
            <person name="Alioto T."/>
            <person name="Alioto T."/>
            <person name="Gomez Garrido J."/>
        </authorList>
    </citation>
    <scope>NUCLEOTIDE SEQUENCE</scope>
    <source>
        <strain evidence="3">A484AB</strain>
    </source>
</reference>
<dbReference type="PANTHER" id="PTHR32463:SF0">
    <property type="entry name" value="L-FUCOSE KINASE"/>
    <property type="match status" value="1"/>
</dbReference>
<dbReference type="PANTHER" id="PTHR32463">
    <property type="entry name" value="L-FUCOSE KINASE"/>
    <property type="match status" value="1"/>
</dbReference>
<organism evidence="3 4">
    <name type="scientific">Paramuricea clavata</name>
    <name type="common">Red gorgonian</name>
    <name type="synonym">Violescent sea-whip</name>
    <dbReference type="NCBI Taxonomy" id="317549"/>
    <lineage>
        <taxon>Eukaryota</taxon>
        <taxon>Metazoa</taxon>
        <taxon>Cnidaria</taxon>
        <taxon>Anthozoa</taxon>
        <taxon>Octocorallia</taxon>
        <taxon>Malacalcyonacea</taxon>
        <taxon>Plexauridae</taxon>
        <taxon>Paramuricea</taxon>
    </lineage>
</organism>
<comment type="caution">
    <text evidence="3">The sequence shown here is derived from an EMBL/GenBank/DDBJ whole genome shotgun (WGS) entry which is preliminary data.</text>
</comment>
<dbReference type="EMBL" id="CACRXK020032223">
    <property type="protein sequence ID" value="CAB4043376.1"/>
    <property type="molecule type" value="Genomic_DNA"/>
</dbReference>
<keyword evidence="1" id="KW-0808">Transferase</keyword>
<keyword evidence="2" id="KW-0418">Kinase</keyword>
<evidence type="ECO:0000256" key="2">
    <source>
        <dbReference type="ARBA" id="ARBA00022777"/>
    </source>
</evidence>